<dbReference type="PANTHER" id="PTHR14096:SF28">
    <property type="entry name" value="APOLIPOPROTEIN L, 1-RELATED"/>
    <property type="match status" value="1"/>
</dbReference>
<dbReference type="GO" id="GO:0005576">
    <property type="term" value="C:extracellular region"/>
    <property type="evidence" value="ECO:0007669"/>
    <property type="project" value="InterPro"/>
</dbReference>
<dbReference type="AlphaFoldDB" id="A0A1S3JU53"/>
<dbReference type="GO" id="GO:0008289">
    <property type="term" value="F:lipid binding"/>
    <property type="evidence" value="ECO:0007669"/>
    <property type="project" value="InterPro"/>
</dbReference>
<organism evidence="2 3">
    <name type="scientific">Lingula anatina</name>
    <name type="common">Brachiopod</name>
    <name type="synonym">Lingula unguis</name>
    <dbReference type="NCBI Taxonomy" id="7574"/>
    <lineage>
        <taxon>Eukaryota</taxon>
        <taxon>Metazoa</taxon>
        <taxon>Spiralia</taxon>
        <taxon>Lophotrochozoa</taxon>
        <taxon>Brachiopoda</taxon>
        <taxon>Linguliformea</taxon>
        <taxon>Lingulata</taxon>
        <taxon>Lingulida</taxon>
        <taxon>Linguloidea</taxon>
        <taxon>Lingulidae</taxon>
        <taxon>Lingula</taxon>
    </lineage>
</organism>
<name>A0A1S3JU53_LINAN</name>
<dbReference type="PANTHER" id="PTHR14096">
    <property type="entry name" value="APOLIPOPROTEIN L"/>
    <property type="match status" value="1"/>
</dbReference>
<dbReference type="InParanoid" id="A0A1S3JU53"/>
<sequence>MGHSTSIFAAVLGAAGTAASILTAGKLTVLLAVSAALGASGKITVSGSTIAHSVLSASAQAEANEVLQKDHSALRDILVLLETLKHISKQDVMEIKQHFEVRNTANIPEKCIILSTMHHTGKIGFIVGSKILYKPIMSARKLVEELNAMDTGPRLATPGNENLPQLLLEAMGIKVPRYVLDSASGTIPLVFLPHDIWGLVEAAAIVASDRGTEITELLQSTAEALEKEIPSQQDFDILVNKFISNI</sequence>
<dbReference type="KEGG" id="lak:106175958"/>
<dbReference type="GO" id="GO:0006869">
    <property type="term" value="P:lipid transport"/>
    <property type="evidence" value="ECO:0007669"/>
    <property type="project" value="InterPro"/>
</dbReference>
<dbReference type="GeneID" id="106175958"/>
<protein>
    <submittedName>
        <fullName evidence="3">Uncharacterized protein LOC106175958</fullName>
    </submittedName>
</protein>
<dbReference type="RefSeq" id="XP_013413614.1">
    <property type="nucleotide sequence ID" value="XM_013558160.1"/>
</dbReference>
<gene>
    <name evidence="3" type="primary">LOC106175958</name>
</gene>
<keyword evidence="2" id="KW-1185">Reference proteome</keyword>
<evidence type="ECO:0000256" key="1">
    <source>
        <dbReference type="ARBA" id="ARBA00010090"/>
    </source>
</evidence>
<dbReference type="InterPro" id="IPR008405">
    <property type="entry name" value="ApoL"/>
</dbReference>
<dbReference type="Proteomes" id="UP000085678">
    <property type="component" value="Unplaced"/>
</dbReference>
<evidence type="ECO:0000313" key="2">
    <source>
        <dbReference type="Proteomes" id="UP000085678"/>
    </source>
</evidence>
<comment type="similarity">
    <text evidence="1">Belongs to the apolipoprotein L family.</text>
</comment>
<accession>A0A1S3JU53</accession>
<proteinExistence type="inferred from homology"/>
<evidence type="ECO:0000313" key="3">
    <source>
        <dbReference type="RefSeq" id="XP_013413614.1"/>
    </source>
</evidence>
<dbReference type="GO" id="GO:0016020">
    <property type="term" value="C:membrane"/>
    <property type="evidence" value="ECO:0007669"/>
    <property type="project" value="TreeGrafter"/>
</dbReference>
<reference evidence="3" key="1">
    <citation type="submission" date="2025-08" db="UniProtKB">
        <authorList>
            <consortium name="RefSeq"/>
        </authorList>
    </citation>
    <scope>IDENTIFICATION</scope>
    <source>
        <tissue evidence="3">Gonads</tissue>
    </source>
</reference>
<dbReference type="GO" id="GO:0042157">
    <property type="term" value="P:lipoprotein metabolic process"/>
    <property type="evidence" value="ECO:0007669"/>
    <property type="project" value="InterPro"/>
</dbReference>